<accession>A0ABW1IGA8</accession>
<evidence type="ECO:0000256" key="2">
    <source>
        <dbReference type="ARBA" id="ARBA00023125"/>
    </source>
</evidence>
<dbReference type="SUPFAM" id="SSF46785">
    <property type="entry name" value="Winged helix' DNA-binding domain"/>
    <property type="match status" value="1"/>
</dbReference>
<proteinExistence type="predicted"/>
<dbReference type="SMART" id="SM00895">
    <property type="entry name" value="FCD"/>
    <property type="match status" value="1"/>
</dbReference>
<dbReference type="SMART" id="SM00345">
    <property type="entry name" value="HTH_GNTR"/>
    <property type="match status" value="1"/>
</dbReference>
<dbReference type="PANTHER" id="PTHR43537">
    <property type="entry name" value="TRANSCRIPTIONAL REGULATOR, GNTR FAMILY"/>
    <property type="match status" value="1"/>
</dbReference>
<organism evidence="5 6">
    <name type="scientific">Pseudonocardia lutea</name>
    <dbReference type="NCBI Taxonomy" id="2172015"/>
    <lineage>
        <taxon>Bacteria</taxon>
        <taxon>Bacillati</taxon>
        <taxon>Actinomycetota</taxon>
        <taxon>Actinomycetes</taxon>
        <taxon>Pseudonocardiales</taxon>
        <taxon>Pseudonocardiaceae</taxon>
        <taxon>Pseudonocardia</taxon>
    </lineage>
</organism>
<evidence type="ECO:0000313" key="5">
    <source>
        <dbReference type="EMBL" id="MFC5951819.1"/>
    </source>
</evidence>
<dbReference type="InterPro" id="IPR000524">
    <property type="entry name" value="Tscrpt_reg_HTH_GntR"/>
</dbReference>
<keyword evidence="1" id="KW-0805">Transcription regulation</keyword>
<dbReference type="Pfam" id="PF00392">
    <property type="entry name" value="GntR"/>
    <property type="match status" value="1"/>
</dbReference>
<dbReference type="Gene3D" id="1.20.120.530">
    <property type="entry name" value="GntR ligand-binding domain-like"/>
    <property type="match status" value="1"/>
</dbReference>
<protein>
    <submittedName>
        <fullName evidence="5">FadR/GntR family transcriptional regulator</fullName>
    </submittedName>
</protein>
<keyword evidence="3" id="KW-0804">Transcription</keyword>
<dbReference type="CDD" id="cd07377">
    <property type="entry name" value="WHTH_GntR"/>
    <property type="match status" value="1"/>
</dbReference>
<feature type="domain" description="HTH gntR-type" evidence="4">
    <location>
        <begin position="14"/>
        <end position="82"/>
    </location>
</feature>
<dbReference type="RefSeq" id="WP_379570140.1">
    <property type="nucleotide sequence ID" value="NZ_JBHSQK010000085.1"/>
</dbReference>
<name>A0ABW1IGA8_9PSEU</name>
<dbReference type="PANTHER" id="PTHR43537:SF47">
    <property type="entry name" value="REGULATORY PROTEIN GNTR HTH"/>
    <property type="match status" value="1"/>
</dbReference>
<sequence>MIEHWRPAAPPERRPLVDQVIASLRELVGSEGLQPGDRLPSEPKLAERLQVGRSTLREAIRALSHAGVLEVRHGSGTFVARSDDADLAERIAAARVPEVFEVRTALEVLVAQVAPVRRTSAQVTELRAALADCRAHAESGDVTAFIEADSRIHRIAAEATGNTVLAELYEFLRRSIEPALVVVADLVELQRANDRHEVLIDAIESGDAAAAEAATRAHLAETMSLLVGPSD</sequence>
<evidence type="ECO:0000259" key="4">
    <source>
        <dbReference type="PROSITE" id="PS50949"/>
    </source>
</evidence>
<dbReference type="InterPro" id="IPR036390">
    <property type="entry name" value="WH_DNA-bd_sf"/>
</dbReference>
<comment type="caution">
    <text evidence="5">The sequence shown here is derived from an EMBL/GenBank/DDBJ whole genome shotgun (WGS) entry which is preliminary data.</text>
</comment>
<dbReference type="Gene3D" id="1.10.10.10">
    <property type="entry name" value="Winged helix-like DNA-binding domain superfamily/Winged helix DNA-binding domain"/>
    <property type="match status" value="1"/>
</dbReference>
<evidence type="ECO:0000256" key="1">
    <source>
        <dbReference type="ARBA" id="ARBA00023015"/>
    </source>
</evidence>
<dbReference type="InterPro" id="IPR008920">
    <property type="entry name" value="TF_FadR/GntR_C"/>
</dbReference>
<dbReference type="SUPFAM" id="SSF48008">
    <property type="entry name" value="GntR ligand-binding domain-like"/>
    <property type="match status" value="1"/>
</dbReference>
<evidence type="ECO:0000256" key="3">
    <source>
        <dbReference type="ARBA" id="ARBA00023163"/>
    </source>
</evidence>
<dbReference type="InterPro" id="IPR036388">
    <property type="entry name" value="WH-like_DNA-bd_sf"/>
</dbReference>
<gene>
    <name evidence="5" type="ORF">ACFQH9_26510</name>
</gene>
<dbReference type="PROSITE" id="PS50949">
    <property type="entry name" value="HTH_GNTR"/>
    <property type="match status" value="1"/>
</dbReference>
<evidence type="ECO:0000313" key="6">
    <source>
        <dbReference type="Proteomes" id="UP001596119"/>
    </source>
</evidence>
<dbReference type="InterPro" id="IPR011711">
    <property type="entry name" value="GntR_C"/>
</dbReference>
<keyword evidence="6" id="KW-1185">Reference proteome</keyword>
<dbReference type="EMBL" id="JBHSQK010000085">
    <property type="protein sequence ID" value="MFC5951819.1"/>
    <property type="molecule type" value="Genomic_DNA"/>
</dbReference>
<dbReference type="Pfam" id="PF07729">
    <property type="entry name" value="FCD"/>
    <property type="match status" value="1"/>
</dbReference>
<dbReference type="Proteomes" id="UP001596119">
    <property type="component" value="Unassembled WGS sequence"/>
</dbReference>
<reference evidence="6" key="1">
    <citation type="journal article" date="2019" name="Int. J. Syst. Evol. Microbiol.">
        <title>The Global Catalogue of Microorganisms (GCM) 10K type strain sequencing project: providing services to taxonomists for standard genome sequencing and annotation.</title>
        <authorList>
            <consortium name="The Broad Institute Genomics Platform"/>
            <consortium name="The Broad Institute Genome Sequencing Center for Infectious Disease"/>
            <person name="Wu L."/>
            <person name="Ma J."/>
        </authorList>
    </citation>
    <scope>NUCLEOTIDE SEQUENCE [LARGE SCALE GENOMIC DNA]</scope>
    <source>
        <strain evidence="6">CGMCC 4.7397</strain>
    </source>
</reference>
<dbReference type="PRINTS" id="PR00035">
    <property type="entry name" value="HTHGNTR"/>
</dbReference>
<keyword evidence="2" id="KW-0238">DNA-binding</keyword>